<feature type="region of interest" description="Disordered" evidence="1">
    <location>
        <begin position="18"/>
        <end position="42"/>
    </location>
</feature>
<feature type="non-terminal residue" evidence="2">
    <location>
        <position position="59"/>
    </location>
</feature>
<proteinExistence type="predicted"/>
<accession>A0A087TNN7</accession>
<evidence type="ECO:0000313" key="3">
    <source>
        <dbReference type="Proteomes" id="UP000054359"/>
    </source>
</evidence>
<name>A0A087TNN7_STEMI</name>
<dbReference type="EMBL" id="KK116072">
    <property type="protein sequence ID" value="KFM66726.1"/>
    <property type="molecule type" value="Genomic_DNA"/>
</dbReference>
<feature type="compositionally biased region" description="Basic and acidic residues" evidence="1">
    <location>
        <begin position="29"/>
        <end position="42"/>
    </location>
</feature>
<dbReference type="Proteomes" id="UP000054359">
    <property type="component" value="Unassembled WGS sequence"/>
</dbReference>
<evidence type="ECO:0000256" key="1">
    <source>
        <dbReference type="SAM" id="MobiDB-lite"/>
    </source>
</evidence>
<sequence length="59" mass="6546">MRMRGLLRNCGAQLPAAHCAPPGATGEEDNAHCGVEETKSEWDADCISQPERAHCRRRR</sequence>
<keyword evidence="3" id="KW-1185">Reference proteome</keyword>
<dbReference type="AlphaFoldDB" id="A0A087TNN7"/>
<organism evidence="2 3">
    <name type="scientific">Stegodyphus mimosarum</name>
    <name type="common">African social velvet spider</name>
    <dbReference type="NCBI Taxonomy" id="407821"/>
    <lineage>
        <taxon>Eukaryota</taxon>
        <taxon>Metazoa</taxon>
        <taxon>Ecdysozoa</taxon>
        <taxon>Arthropoda</taxon>
        <taxon>Chelicerata</taxon>
        <taxon>Arachnida</taxon>
        <taxon>Araneae</taxon>
        <taxon>Araneomorphae</taxon>
        <taxon>Entelegynae</taxon>
        <taxon>Eresoidea</taxon>
        <taxon>Eresidae</taxon>
        <taxon>Stegodyphus</taxon>
    </lineage>
</organism>
<gene>
    <name evidence="2" type="ORF">X975_09625</name>
</gene>
<evidence type="ECO:0000313" key="2">
    <source>
        <dbReference type="EMBL" id="KFM66726.1"/>
    </source>
</evidence>
<reference evidence="2 3" key="1">
    <citation type="submission" date="2013-11" db="EMBL/GenBank/DDBJ databases">
        <title>Genome sequencing of Stegodyphus mimosarum.</title>
        <authorList>
            <person name="Bechsgaard J."/>
        </authorList>
    </citation>
    <scope>NUCLEOTIDE SEQUENCE [LARGE SCALE GENOMIC DNA]</scope>
</reference>
<protein>
    <submittedName>
        <fullName evidence="2">Uncharacterized protein</fullName>
    </submittedName>
</protein>